<evidence type="ECO:0000313" key="2">
    <source>
        <dbReference type="EMBL" id="PMD06077.1"/>
    </source>
</evidence>
<dbReference type="OrthoDB" id="9811177at2"/>
<proteinExistence type="predicted"/>
<organism evidence="2 3">
    <name type="scientific">Brevibacterium paucivorans</name>
    <dbReference type="NCBI Taxonomy" id="170994"/>
    <lineage>
        <taxon>Bacteria</taxon>
        <taxon>Bacillati</taxon>
        <taxon>Actinomycetota</taxon>
        <taxon>Actinomycetes</taxon>
        <taxon>Micrococcales</taxon>
        <taxon>Brevibacteriaceae</taxon>
        <taxon>Brevibacterium</taxon>
    </lineage>
</organism>
<accession>A0A2N6VPP5</accession>
<dbReference type="InterPro" id="IPR053136">
    <property type="entry name" value="UTP_pyrophosphatase-like"/>
</dbReference>
<dbReference type="PANTHER" id="PTHR30399">
    <property type="entry name" value="UNCHARACTERIZED PROTEIN YGJP"/>
    <property type="match status" value="1"/>
</dbReference>
<evidence type="ECO:0000259" key="1">
    <source>
        <dbReference type="Pfam" id="PF01863"/>
    </source>
</evidence>
<name>A0A2N6VPP5_9MICO</name>
<dbReference type="PANTHER" id="PTHR30399:SF1">
    <property type="entry name" value="UTP PYROPHOSPHATASE"/>
    <property type="match status" value="1"/>
</dbReference>
<dbReference type="Pfam" id="PF01863">
    <property type="entry name" value="YgjP-like"/>
    <property type="match status" value="1"/>
</dbReference>
<sequence length="182" mass="20790">MKNSFTAQDVARMIESGELHVKHSARRKKTVTLKRSGGRWELAAPMHYDVRMDLAQIAQLLTRLSAKSGTEASDEDLLARARTLNSAYFKDDIEPQSVKWVENQNSRWASCSAVSNSIRVSHRLQAVPDWVLDAVLVHELAHLRESDHGPRFRELTERYPRSRDADIFLEGFSRGIDYESPQ</sequence>
<dbReference type="Gene3D" id="3.30.2010.10">
    <property type="entry name" value="Metalloproteases ('zincins'), catalytic domain"/>
    <property type="match status" value="1"/>
</dbReference>
<dbReference type="AlphaFoldDB" id="A0A2N6VPP5"/>
<keyword evidence="2" id="KW-0378">Hydrolase</keyword>
<reference evidence="2 3" key="1">
    <citation type="submission" date="2017-09" db="EMBL/GenBank/DDBJ databases">
        <title>Bacterial strain isolated from the female urinary microbiota.</title>
        <authorList>
            <person name="Thomas-White K."/>
            <person name="Kumar N."/>
            <person name="Forster S."/>
            <person name="Putonti C."/>
            <person name="Lawley T."/>
            <person name="Wolfe A.J."/>
        </authorList>
    </citation>
    <scope>NUCLEOTIDE SEQUENCE [LARGE SCALE GENOMIC DNA]</scope>
    <source>
        <strain evidence="2 3">UMB1301</strain>
    </source>
</reference>
<dbReference type="Proteomes" id="UP000235598">
    <property type="component" value="Unassembled WGS sequence"/>
</dbReference>
<comment type="caution">
    <text evidence="2">The sequence shown here is derived from an EMBL/GenBank/DDBJ whole genome shotgun (WGS) entry which is preliminary data.</text>
</comment>
<gene>
    <name evidence="2" type="ORF">CJ199_01365</name>
</gene>
<dbReference type="CDD" id="cd07344">
    <property type="entry name" value="M48_yhfN_like"/>
    <property type="match status" value="1"/>
</dbReference>
<dbReference type="RefSeq" id="WP_102237732.1">
    <property type="nucleotide sequence ID" value="NZ_PNHK01000001.1"/>
</dbReference>
<protein>
    <submittedName>
        <fullName evidence="2">Metal-dependent hydrolase</fullName>
    </submittedName>
</protein>
<dbReference type="GO" id="GO:0016787">
    <property type="term" value="F:hydrolase activity"/>
    <property type="evidence" value="ECO:0007669"/>
    <property type="project" value="UniProtKB-KW"/>
</dbReference>
<feature type="domain" description="YgjP-like metallopeptidase" evidence="1">
    <location>
        <begin position="94"/>
        <end position="159"/>
    </location>
</feature>
<dbReference type="EMBL" id="PNHK01000001">
    <property type="protein sequence ID" value="PMD06077.1"/>
    <property type="molecule type" value="Genomic_DNA"/>
</dbReference>
<dbReference type="InterPro" id="IPR002725">
    <property type="entry name" value="YgjP-like_metallopeptidase"/>
</dbReference>
<evidence type="ECO:0000313" key="3">
    <source>
        <dbReference type="Proteomes" id="UP000235598"/>
    </source>
</evidence>